<dbReference type="EMBL" id="PEVB01000036">
    <property type="protein sequence ID" value="PIV07661.1"/>
    <property type="molecule type" value="Genomic_DNA"/>
</dbReference>
<protein>
    <recommendedName>
        <fullName evidence="3">OmpR/PhoB-type domain-containing protein</fullName>
    </recommendedName>
</protein>
<dbReference type="AlphaFoldDB" id="A0A2M7BQ91"/>
<dbReference type="InterPro" id="IPR001867">
    <property type="entry name" value="OmpR/PhoB-type_DNA-bd"/>
</dbReference>
<feature type="DNA-binding region" description="OmpR/PhoB-type" evidence="2">
    <location>
        <begin position="233"/>
        <end position="332"/>
    </location>
</feature>
<gene>
    <name evidence="4" type="ORF">COS53_01195</name>
</gene>
<evidence type="ECO:0000256" key="2">
    <source>
        <dbReference type="PROSITE-ProRule" id="PRU01091"/>
    </source>
</evidence>
<dbReference type="Gene3D" id="1.10.10.10">
    <property type="entry name" value="Winged helix-like DNA-binding domain superfamily/Winged helix DNA-binding domain"/>
    <property type="match status" value="1"/>
</dbReference>
<name>A0A2M7BQ91_9BACT</name>
<proteinExistence type="predicted"/>
<dbReference type="Pfam" id="PF00486">
    <property type="entry name" value="Trans_reg_C"/>
    <property type="match status" value="1"/>
</dbReference>
<sequence>MLTTWEYSVKTEAERLIHCAHQIVVGFYKTNNFLVLPHTPNNSDSQVVIFPDLNYQKISRFWEKVTKVNIDNLPMVIDLNIIEQVSNLILENNIKKPEFGKVKMLWEKVETEVIGEIYKVIPSKKDIIKKIVIYPTVFGTSSSFNVFKDNDEIIIYLREDQGIYAIVESIISSLICLDVVNNLDGVWQEIEMVTDYLVTQTSITKVLVKYEEIGGYLPTLKGVRGKEQVKLMQESDEFYKKLGISMNKRQFSVNDFNNLTNTEKNLLNILIKNENQITDFDTIGGAIFKTEDDFSLYAISKTIQRLRDKFEINGISGSYIQTLRGKGYMLKN</sequence>
<dbReference type="Proteomes" id="UP000229191">
    <property type="component" value="Unassembled WGS sequence"/>
</dbReference>
<accession>A0A2M7BQ91</accession>
<evidence type="ECO:0000313" key="5">
    <source>
        <dbReference type="Proteomes" id="UP000229191"/>
    </source>
</evidence>
<feature type="domain" description="OmpR/PhoB-type" evidence="3">
    <location>
        <begin position="233"/>
        <end position="332"/>
    </location>
</feature>
<dbReference type="GO" id="GO:0006355">
    <property type="term" value="P:regulation of DNA-templated transcription"/>
    <property type="evidence" value="ECO:0007669"/>
    <property type="project" value="InterPro"/>
</dbReference>
<dbReference type="SMART" id="SM00862">
    <property type="entry name" value="Trans_reg_C"/>
    <property type="match status" value="1"/>
</dbReference>
<reference evidence="5" key="1">
    <citation type="submission" date="2017-09" db="EMBL/GenBank/DDBJ databases">
        <title>Depth-based differentiation of microbial function through sediment-hosted aquifers and enrichment of novel symbionts in the deep terrestrial subsurface.</title>
        <authorList>
            <person name="Probst A.J."/>
            <person name="Ladd B."/>
            <person name="Jarett J.K."/>
            <person name="Geller-Mcgrath D.E."/>
            <person name="Sieber C.M.K."/>
            <person name="Emerson J.B."/>
            <person name="Anantharaman K."/>
            <person name="Thomas B.C."/>
            <person name="Malmstrom R."/>
            <person name="Stieglmeier M."/>
            <person name="Klingl A."/>
            <person name="Woyke T."/>
            <person name="Ryan C.M."/>
            <person name="Banfield J.F."/>
        </authorList>
    </citation>
    <scope>NUCLEOTIDE SEQUENCE [LARGE SCALE GENOMIC DNA]</scope>
</reference>
<keyword evidence="1 2" id="KW-0238">DNA-binding</keyword>
<evidence type="ECO:0000256" key="1">
    <source>
        <dbReference type="ARBA" id="ARBA00023125"/>
    </source>
</evidence>
<dbReference type="InterPro" id="IPR036388">
    <property type="entry name" value="WH-like_DNA-bd_sf"/>
</dbReference>
<dbReference type="PROSITE" id="PS51755">
    <property type="entry name" value="OMPR_PHOB"/>
    <property type="match status" value="1"/>
</dbReference>
<comment type="caution">
    <text evidence="4">The sequence shown here is derived from an EMBL/GenBank/DDBJ whole genome shotgun (WGS) entry which is preliminary data.</text>
</comment>
<evidence type="ECO:0000259" key="3">
    <source>
        <dbReference type="PROSITE" id="PS51755"/>
    </source>
</evidence>
<dbReference type="GO" id="GO:0000160">
    <property type="term" value="P:phosphorelay signal transduction system"/>
    <property type="evidence" value="ECO:0007669"/>
    <property type="project" value="InterPro"/>
</dbReference>
<organism evidence="4 5">
    <name type="scientific">Candidatus Shapirobacteria bacterium CG03_land_8_20_14_0_80_35_14</name>
    <dbReference type="NCBI Taxonomy" id="1974878"/>
    <lineage>
        <taxon>Bacteria</taxon>
        <taxon>Candidatus Shapironibacteriota</taxon>
    </lineage>
</organism>
<dbReference type="InterPro" id="IPR016032">
    <property type="entry name" value="Sig_transdc_resp-reg_C-effctor"/>
</dbReference>
<dbReference type="CDD" id="cd00383">
    <property type="entry name" value="trans_reg_C"/>
    <property type="match status" value="1"/>
</dbReference>
<dbReference type="GO" id="GO:0003677">
    <property type="term" value="F:DNA binding"/>
    <property type="evidence" value="ECO:0007669"/>
    <property type="project" value="UniProtKB-UniRule"/>
</dbReference>
<dbReference type="SUPFAM" id="SSF46894">
    <property type="entry name" value="C-terminal effector domain of the bipartite response regulators"/>
    <property type="match status" value="1"/>
</dbReference>
<evidence type="ECO:0000313" key="4">
    <source>
        <dbReference type="EMBL" id="PIV07661.1"/>
    </source>
</evidence>